<evidence type="ECO:0000313" key="1">
    <source>
        <dbReference type="EMBL" id="MPC15235.1"/>
    </source>
</evidence>
<sequence length="82" mass="9378">MDEREMPVCCQGRHDTGTCTKSHQEIATKSRVALRVAYMNERGRITQQDTPAPSVLHSWRSKGNICLECRLMEGSLREDTRN</sequence>
<dbReference type="AlphaFoldDB" id="A0A5B7D1N9"/>
<dbReference type="EMBL" id="VSRR010000409">
    <property type="protein sequence ID" value="MPC15235.1"/>
    <property type="molecule type" value="Genomic_DNA"/>
</dbReference>
<comment type="caution">
    <text evidence="1">The sequence shown here is derived from an EMBL/GenBank/DDBJ whole genome shotgun (WGS) entry which is preliminary data.</text>
</comment>
<proteinExistence type="predicted"/>
<dbReference type="Proteomes" id="UP000324222">
    <property type="component" value="Unassembled WGS sequence"/>
</dbReference>
<accession>A0A5B7D1N9</accession>
<organism evidence="1 2">
    <name type="scientific">Portunus trituberculatus</name>
    <name type="common">Swimming crab</name>
    <name type="synonym">Neptunus trituberculatus</name>
    <dbReference type="NCBI Taxonomy" id="210409"/>
    <lineage>
        <taxon>Eukaryota</taxon>
        <taxon>Metazoa</taxon>
        <taxon>Ecdysozoa</taxon>
        <taxon>Arthropoda</taxon>
        <taxon>Crustacea</taxon>
        <taxon>Multicrustacea</taxon>
        <taxon>Malacostraca</taxon>
        <taxon>Eumalacostraca</taxon>
        <taxon>Eucarida</taxon>
        <taxon>Decapoda</taxon>
        <taxon>Pleocyemata</taxon>
        <taxon>Brachyura</taxon>
        <taxon>Eubrachyura</taxon>
        <taxon>Portunoidea</taxon>
        <taxon>Portunidae</taxon>
        <taxon>Portuninae</taxon>
        <taxon>Portunus</taxon>
    </lineage>
</organism>
<gene>
    <name evidence="1" type="ORF">E2C01_008020</name>
</gene>
<reference evidence="1 2" key="1">
    <citation type="submission" date="2019-05" db="EMBL/GenBank/DDBJ databases">
        <title>Another draft genome of Portunus trituberculatus and its Hox gene families provides insights of decapod evolution.</title>
        <authorList>
            <person name="Jeong J.-H."/>
            <person name="Song I."/>
            <person name="Kim S."/>
            <person name="Choi T."/>
            <person name="Kim D."/>
            <person name="Ryu S."/>
            <person name="Kim W."/>
        </authorList>
    </citation>
    <scope>NUCLEOTIDE SEQUENCE [LARGE SCALE GENOMIC DNA]</scope>
    <source>
        <tissue evidence="1">Muscle</tissue>
    </source>
</reference>
<evidence type="ECO:0000313" key="2">
    <source>
        <dbReference type="Proteomes" id="UP000324222"/>
    </source>
</evidence>
<keyword evidence="2" id="KW-1185">Reference proteome</keyword>
<protein>
    <submittedName>
        <fullName evidence="1">Uncharacterized protein</fullName>
    </submittedName>
</protein>
<name>A0A5B7D1N9_PORTR</name>